<dbReference type="SUPFAM" id="SSF51261">
    <property type="entry name" value="Duplicated hybrid motif"/>
    <property type="match status" value="1"/>
</dbReference>
<name>A0ABV2CWN4_9SPHN</name>
<comment type="caution">
    <text evidence="4">The sequence shown here is derived from an EMBL/GenBank/DDBJ whole genome shotgun (WGS) entry which is preliminary data.</text>
</comment>
<dbReference type="Gene3D" id="2.70.70.10">
    <property type="entry name" value="Glucose Permease (Domain IIA)"/>
    <property type="match status" value="1"/>
</dbReference>
<keyword evidence="4" id="KW-0378">Hydrolase</keyword>
<feature type="domain" description="M23ase beta-sheet core" evidence="3">
    <location>
        <begin position="131"/>
        <end position="225"/>
    </location>
</feature>
<accession>A0ABV2CWN4</accession>
<dbReference type="Proteomes" id="UP001548713">
    <property type="component" value="Unassembled WGS sequence"/>
</dbReference>
<evidence type="ECO:0000256" key="1">
    <source>
        <dbReference type="ARBA" id="ARBA00022729"/>
    </source>
</evidence>
<organism evidence="4 5">
    <name type="scientific">Novosphingobium kalidii</name>
    <dbReference type="NCBI Taxonomy" id="3230299"/>
    <lineage>
        <taxon>Bacteria</taxon>
        <taxon>Pseudomonadati</taxon>
        <taxon>Pseudomonadota</taxon>
        <taxon>Alphaproteobacteria</taxon>
        <taxon>Sphingomonadales</taxon>
        <taxon>Sphingomonadaceae</taxon>
        <taxon>Novosphingobium</taxon>
    </lineage>
</organism>
<dbReference type="InterPro" id="IPR011055">
    <property type="entry name" value="Dup_hybrid_motif"/>
</dbReference>
<dbReference type="RefSeq" id="WP_353982430.1">
    <property type="nucleotide sequence ID" value="NZ_JBEWLY010000004.1"/>
</dbReference>
<dbReference type="EC" id="3.4.-.-" evidence="4"/>
<gene>
    <name evidence="4" type="ORF">ABVV53_00855</name>
</gene>
<keyword evidence="5" id="KW-1185">Reference proteome</keyword>
<evidence type="ECO:0000313" key="4">
    <source>
        <dbReference type="EMBL" id="MET1754018.1"/>
    </source>
</evidence>
<dbReference type="GO" id="GO:0016787">
    <property type="term" value="F:hydrolase activity"/>
    <property type="evidence" value="ECO:0007669"/>
    <property type="project" value="UniProtKB-KW"/>
</dbReference>
<dbReference type="Pfam" id="PF01551">
    <property type="entry name" value="Peptidase_M23"/>
    <property type="match status" value="1"/>
</dbReference>
<dbReference type="InterPro" id="IPR016047">
    <property type="entry name" value="M23ase_b-sheet_dom"/>
</dbReference>
<dbReference type="PANTHER" id="PTHR21666:SF289">
    <property type="entry name" value="L-ALA--D-GLU ENDOPEPTIDASE"/>
    <property type="match status" value="1"/>
</dbReference>
<evidence type="ECO:0000259" key="3">
    <source>
        <dbReference type="Pfam" id="PF01551"/>
    </source>
</evidence>
<dbReference type="InterPro" id="IPR050570">
    <property type="entry name" value="Cell_wall_metabolism_enzyme"/>
</dbReference>
<dbReference type="PANTHER" id="PTHR21666">
    <property type="entry name" value="PEPTIDASE-RELATED"/>
    <property type="match status" value="1"/>
</dbReference>
<protein>
    <submittedName>
        <fullName evidence="4">M23 family metallopeptidase</fullName>
        <ecNumber evidence="4">3.4.-.-</ecNumber>
    </submittedName>
</protein>
<feature type="signal peptide" evidence="2">
    <location>
        <begin position="1"/>
        <end position="31"/>
    </location>
</feature>
<feature type="chain" id="PRO_5047025893" evidence="2">
    <location>
        <begin position="32"/>
        <end position="241"/>
    </location>
</feature>
<evidence type="ECO:0000256" key="2">
    <source>
        <dbReference type="SAM" id="SignalP"/>
    </source>
</evidence>
<evidence type="ECO:0000313" key="5">
    <source>
        <dbReference type="Proteomes" id="UP001548713"/>
    </source>
</evidence>
<reference evidence="4 5" key="1">
    <citation type="submission" date="2024-07" db="EMBL/GenBank/DDBJ databases">
        <title>Novosphingobium kalidii RD2P27.</title>
        <authorList>
            <person name="Sun J.-Q."/>
        </authorList>
    </citation>
    <scope>NUCLEOTIDE SEQUENCE [LARGE SCALE GENOMIC DNA]</scope>
    <source>
        <strain evidence="4 5">RD2P27</strain>
    </source>
</reference>
<keyword evidence="1 2" id="KW-0732">Signal</keyword>
<dbReference type="EMBL" id="JBEWLY010000004">
    <property type="protein sequence ID" value="MET1754018.1"/>
    <property type="molecule type" value="Genomic_DNA"/>
</dbReference>
<dbReference type="CDD" id="cd12797">
    <property type="entry name" value="M23_peptidase"/>
    <property type="match status" value="1"/>
</dbReference>
<sequence>MVVTHFSAGSRLVSGVVAAASLLFAAQPALANSANTDIAAPLRAAQGAEKSASGGEDEQFRTLFSSWQNFEETGHAALAASSGKSPLSAAARAAAGITGPLSIPSRTPLEGIKLTSSFGMRNHPVVGGMRAHKGIDLAAPVGTPIYATADGLIGKASWFGGYGLYVQIKHGNDLETRYGHMSRLNVAEGQQVRKGDVIGYVGSTGRSTGPHLHYEVRVDGQAVNPIPYMQSDRTTLASSDR</sequence>
<proteinExistence type="predicted"/>